<dbReference type="Pfam" id="PF01510">
    <property type="entry name" value="Amidase_2"/>
    <property type="match status" value="1"/>
</dbReference>
<accession>A0A2Z4Y2I8</accession>
<sequence>MSALNRAVIHHTAQPNDYNTNSQSESAALVRAIQNLHMDVNGWSDIGYHFLVDKLGNRFEGRYTSITQMPRGAHDAVNTNSFGFNVMGYMHSPYNQQPTTAQRQALYDLIAWKIPDPFTGYGSGTYNNKTVGYICGHRDVGATACPGDLMYQYIGTNFYGGEARNEVNKRIVGVEVIVDNASSNFTASSSWFASTSTSGYYGTNYHARATAAVSDPAKWTVTLPSDGTYAVYAWWTAGTNRAPSAPYIITHTGGNTTVNVNQQANGGKWNLLGTWQFYQGTAVRVQLSCWTTTGYYVIADAVRFVKQ</sequence>
<dbReference type="Gene3D" id="3.40.80.10">
    <property type="entry name" value="Peptidoglycan recognition protein-like"/>
    <property type="match status" value="1"/>
</dbReference>
<dbReference type="InterPro" id="IPR036505">
    <property type="entry name" value="Amidase/PGRP_sf"/>
</dbReference>
<dbReference type="Pfam" id="PF25275">
    <property type="entry name" value="Golvesin_C"/>
    <property type="match status" value="1"/>
</dbReference>
<dbReference type="SMART" id="SM00701">
    <property type="entry name" value="PGRP"/>
    <property type="match status" value="1"/>
</dbReference>
<feature type="region of interest" description="Disordered" evidence="2">
    <location>
        <begin position="1"/>
        <end position="22"/>
    </location>
</feature>
<dbReference type="GO" id="GO:0009253">
    <property type="term" value="P:peptidoglycan catabolic process"/>
    <property type="evidence" value="ECO:0007669"/>
    <property type="project" value="InterPro"/>
</dbReference>
<reference evidence="4 5" key="1">
    <citation type="submission" date="2018-05" db="EMBL/GenBank/DDBJ databases">
        <title>A metagenomic window into the 2 km-deep terrestrial subsurface aquifer revealed taxonomically and functionally diverse microbial community comprising novel uncultured bacterial lineages.</title>
        <authorList>
            <person name="Kadnikov V.V."/>
            <person name="Mardanov A.V."/>
            <person name="Beletsky A.V."/>
            <person name="Banks D."/>
            <person name="Pimenov N.V."/>
            <person name="Frank Y.A."/>
            <person name="Karnachuk O.V."/>
            <person name="Ravin N.V."/>
        </authorList>
    </citation>
    <scope>NUCLEOTIDE SEQUENCE [LARGE SCALE GENOMIC DNA]</scope>
    <source>
        <strain evidence="4">BY</strain>
    </source>
</reference>
<feature type="compositionally biased region" description="Polar residues" evidence="2">
    <location>
        <begin position="13"/>
        <end position="22"/>
    </location>
</feature>
<proteinExistence type="inferred from homology"/>
<organism evidence="4 5">
    <name type="scientific">Sumerlaea chitinivorans</name>
    <dbReference type="NCBI Taxonomy" id="2250252"/>
    <lineage>
        <taxon>Bacteria</taxon>
        <taxon>Candidatus Sumerlaeota</taxon>
        <taxon>Candidatus Sumerlaeia</taxon>
        <taxon>Candidatus Sumerlaeales</taxon>
        <taxon>Candidatus Sumerlaeaceae</taxon>
        <taxon>Candidatus Sumerlaea</taxon>
    </lineage>
</organism>
<feature type="domain" description="Peptidoglycan recognition protein family" evidence="3">
    <location>
        <begin position="2"/>
        <end position="127"/>
    </location>
</feature>
<name>A0A2Z4Y2I8_SUMC1</name>
<comment type="similarity">
    <text evidence="1">Belongs to the N-acetylmuramoyl-L-alanine amidase 2 family.</text>
</comment>
<dbReference type="KEGG" id="schv:BRCON_0136"/>
<evidence type="ECO:0000256" key="1">
    <source>
        <dbReference type="ARBA" id="ARBA00007553"/>
    </source>
</evidence>
<dbReference type="InterPro" id="IPR033803">
    <property type="entry name" value="CBD-like_Golvesin-Xly"/>
</dbReference>
<dbReference type="CDD" id="cd14488">
    <property type="entry name" value="CBM6-CBM35-CBM36_like_2"/>
    <property type="match status" value="1"/>
</dbReference>
<dbReference type="CDD" id="cd06583">
    <property type="entry name" value="PGRP"/>
    <property type="match status" value="1"/>
</dbReference>
<gene>
    <name evidence="4" type="ORF">BRCON_0136</name>
</gene>
<dbReference type="GO" id="GO:0008270">
    <property type="term" value="F:zinc ion binding"/>
    <property type="evidence" value="ECO:0007669"/>
    <property type="project" value="InterPro"/>
</dbReference>
<dbReference type="InterPro" id="IPR006619">
    <property type="entry name" value="PGRP_domain_met/bac"/>
</dbReference>
<evidence type="ECO:0000313" key="4">
    <source>
        <dbReference type="EMBL" id="AXA34913.1"/>
    </source>
</evidence>
<dbReference type="SUPFAM" id="SSF55846">
    <property type="entry name" value="N-acetylmuramoyl-L-alanine amidase-like"/>
    <property type="match status" value="1"/>
</dbReference>
<dbReference type="Proteomes" id="UP000262583">
    <property type="component" value="Chromosome"/>
</dbReference>
<dbReference type="PANTHER" id="PTHR11022:SF41">
    <property type="entry name" value="PEPTIDOGLYCAN-RECOGNITION PROTEIN LC-RELATED"/>
    <property type="match status" value="1"/>
</dbReference>
<dbReference type="AlphaFoldDB" id="A0A2Z4Y2I8"/>
<evidence type="ECO:0000259" key="3">
    <source>
        <dbReference type="SMART" id="SM00701"/>
    </source>
</evidence>
<evidence type="ECO:0000256" key="2">
    <source>
        <dbReference type="SAM" id="MobiDB-lite"/>
    </source>
</evidence>
<dbReference type="EMBL" id="CP030759">
    <property type="protein sequence ID" value="AXA34913.1"/>
    <property type="molecule type" value="Genomic_DNA"/>
</dbReference>
<evidence type="ECO:0000313" key="5">
    <source>
        <dbReference type="Proteomes" id="UP000262583"/>
    </source>
</evidence>
<dbReference type="PANTHER" id="PTHR11022">
    <property type="entry name" value="PEPTIDOGLYCAN RECOGNITION PROTEIN"/>
    <property type="match status" value="1"/>
</dbReference>
<dbReference type="InterPro" id="IPR015510">
    <property type="entry name" value="PGRP"/>
</dbReference>
<dbReference type="InterPro" id="IPR002502">
    <property type="entry name" value="Amidase_domain"/>
</dbReference>
<protein>
    <submittedName>
        <fullName evidence="4">Negative regulator of beta-lactamase expression</fullName>
    </submittedName>
</protein>
<dbReference type="GO" id="GO:0008745">
    <property type="term" value="F:N-acetylmuramoyl-L-alanine amidase activity"/>
    <property type="evidence" value="ECO:0007669"/>
    <property type="project" value="InterPro"/>
</dbReference>